<dbReference type="EMBL" id="AQQV01000005">
    <property type="protein sequence ID" value="ORE85215.1"/>
    <property type="molecule type" value="Genomic_DNA"/>
</dbReference>
<comment type="function">
    <text evidence="2">Functions as a ribosomal silencing factor. Interacts with ribosomal protein uL14 (rplN), blocking formation of intersubunit bridge B8. Prevents association of the 30S and 50S ribosomal subunits and the formation of functional ribosomes, thus repressing translation.</text>
</comment>
<keyword evidence="2" id="KW-0963">Cytoplasm</keyword>
<dbReference type="STRING" id="1317117.ATO7_15567"/>
<dbReference type="HAMAP" id="MF_01477">
    <property type="entry name" value="Iojap_RsfS"/>
    <property type="match status" value="1"/>
</dbReference>
<dbReference type="RefSeq" id="WP_083563362.1">
    <property type="nucleotide sequence ID" value="NZ_AQQV01000005.1"/>
</dbReference>
<dbReference type="GO" id="GO:0005737">
    <property type="term" value="C:cytoplasm"/>
    <property type="evidence" value="ECO:0007669"/>
    <property type="project" value="UniProtKB-SubCell"/>
</dbReference>
<dbReference type="GO" id="GO:0017148">
    <property type="term" value="P:negative regulation of translation"/>
    <property type="evidence" value="ECO:0007669"/>
    <property type="project" value="UniProtKB-UniRule"/>
</dbReference>
<evidence type="ECO:0000256" key="2">
    <source>
        <dbReference type="HAMAP-Rule" id="MF_01477"/>
    </source>
</evidence>
<comment type="subcellular location">
    <subcellularLocation>
        <location evidence="2">Cytoplasm</location>
    </subcellularLocation>
</comment>
<keyword evidence="4" id="KW-1185">Reference proteome</keyword>
<evidence type="ECO:0000313" key="4">
    <source>
        <dbReference type="Proteomes" id="UP000192342"/>
    </source>
</evidence>
<dbReference type="Pfam" id="PF02410">
    <property type="entry name" value="RsfS"/>
    <property type="match status" value="1"/>
</dbReference>
<accession>A0A1Y1SA54</accession>
<dbReference type="AlphaFoldDB" id="A0A1Y1SA54"/>
<dbReference type="NCBIfam" id="TIGR00090">
    <property type="entry name" value="rsfS_iojap_ybeB"/>
    <property type="match status" value="1"/>
</dbReference>
<reference evidence="3 4" key="1">
    <citation type="submission" date="2013-04" db="EMBL/GenBank/DDBJ databases">
        <title>Oceanococcus atlanticus 22II-S10r2 Genome Sequencing.</title>
        <authorList>
            <person name="Lai Q."/>
            <person name="Li G."/>
            <person name="Shao Z."/>
        </authorList>
    </citation>
    <scope>NUCLEOTIDE SEQUENCE [LARGE SCALE GENOMIC DNA]</scope>
    <source>
        <strain evidence="3 4">22II-S10r2</strain>
    </source>
</reference>
<dbReference type="InterPro" id="IPR043519">
    <property type="entry name" value="NT_sf"/>
</dbReference>
<sequence>MAISADTTLLELASTALDDGKAKDMVTLDVRALTTVTDHMLICSGTSQRHVKSLAENLVKTCKDAGYQPSGIEGLDEGEWVLVDLGGVVAHVMQPQARAFYQLEKLWSMGPSSMDDSQADDAEIQE</sequence>
<comment type="caution">
    <text evidence="3">The sequence shown here is derived from an EMBL/GenBank/DDBJ whole genome shotgun (WGS) entry which is preliminary data.</text>
</comment>
<comment type="similarity">
    <text evidence="1 2">Belongs to the Iojap/RsfS family.</text>
</comment>
<dbReference type="GO" id="GO:0042256">
    <property type="term" value="P:cytosolic ribosome assembly"/>
    <property type="evidence" value="ECO:0007669"/>
    <property type="project" value="UniProtKB-UniRule"/>
</dbReference>
<protein>
    <recommendedName>
        <fullName evidence="2">Ribosomal silencing factor RsfS</fullName>
    </recommendedName>
</protein>
<comment type="subunit">
    <text evidence="2">Interacts with ribosomal protein uL14 (rplN).</text>
</comment>
<keyword evidence="2" id="KW-0810">Translation regulation</keyword>
<dbReference type="Gene3D" id="3.30.460.10">
    <property type="entry name" value="Beta Polymerase, domain 2"/>
    <property type="match status" value="1"/>
</dbReference>
<dbReference type="OrthoDB" id="9793681at2"/>
<dbReference type="GO" id="GO:0090071">
    <property type="term" value="P:negative regulation of ribosome biogenesis"/>
    <property type="evidence" value="ECO:0007669"/>
    <property type="project" value="UniProtKB-UniRule"/>
</dbReference>
<organism evidence="3 4">
    <name type="scientific">Oceanococcus atlanticus</name>
    <dbReference type="NCBI Taxonomy" id="1317117"/>
    <lineage>
        <taxon>Bacteria</taxon>
        <taxon>Pseudomonadati</taxon>
        <taxon>Pseudomonadota</taxon>
        <taxon>Gammaproteobacteria</taxon>
        <taxon>Chromatiales</taxon>
        <taxon>Oceanococcaceae</taxon>
        <taxon>Oceanococcus</taxon>
    </lineage>
</organism>
<name>A0A1Y1SA54_9GAMM</name>
<evidence type="ECO:0000256" key="1">
    <source>
        <dbReference type="ARBA" id="ARBA00010574"/>
    </source>
</evidence>
<dbReference type="GO" id="GO:0043023">
    <property type="term" value="F:ribosomal large subunit binding"/>
    <property type="evidence" value="ECO:0007669"/>
    <property type="project" value="TreeGrafter"/>
</dbReference>
<dbReference type="SUPFAM" id="SSF81301">
    <property type="entry name" value="Nucleotidyltransferase"/>
    <property type="match status" value="1"/>
</dbReference>
<gene>
    <name evidence="2" type="primary">rsfS</name>
    <name evidence="3" type="ORF">ATO7_15567</name>
</gene>
<keyword evidence="2" id="KW-0678">Repressor</keyword>
<dbReference type="InterPro" id="IPR004394">
    <property type="entry name" value="Iojap/RsfS/C7orf30"/>
</dbReference>
<dbReference type="PANTHER" id="PTHR21043:SF0">
    <property type="entry name" value="MITOCHONDRIAL ASSEMBLY OF RIBOSOMAL LARGE SUBUNIT PROTEIN 1"/>
    <property type="match status" value="1"/>
</dbReference>
<dbReference type="Proteomes" id="UP000192342">
    <property type="component" value="Unassembled WGS sequence"/>
</dbReference>
<proteinExistence type="inferred from homology"/>
<evidence type="ECO:0000313" key="3">
    <source>
        <dbReference type="EMBL" id="ORE85215.1"/>
    </source>
</evidence>
<dbReference type="PANTHER" id="PTHR21043">
    <property type="entry name" value="IOJAP SUPERFAMILY ORTHOLOG"/>
    <property type="match status" value="1"/>
</dbReference>